<dbReference type="OrthoDB" id="5959619at2"/>
<proteinExistence type="predicted"/>
<dbReference type="PATRIC" id="fig|1440763.5.peg.4076"/>
<protein>
    <submittedName>
        <fullName evidence="1">Uncharacterized protein</fullName>
    </submittedName>
</protein>
<dbReference type="EMBL" id="CP017480">
    <property type="protein sequence ID" value="APG02945.1"/>
    <property type="molecule type" value="Genomic_DNA"/>
</dbReference>
<sequence length="441" mass="46448">MKRKRYSSVCALLALSLPTAACAGSVIVDPLSAGTVTQAAPVAGCTEAQIGPAYDAVVESSAMTECFQFVTEAAEQAAKLNVVVAGLPVDGAHDVHLIRVNDDGTTVAAASDVSGGTYSLLQAIAPPLTRWLLMLGGQGIQPGVPFQFQAEVVANPDIYEPNDTPEHPSVLKGNQHIEATLDSASDVDLYVVSVGKQQSSARLSCGGSGDVVCEVLSRGRWVVVPQSGPIEVSASMTVPLILRARWKEGSTQTVGSYTLHTFDPASRSIIATAGSSENISHLAPGKETPFPVPEGVTPVPGGANAARQIDVTAVVFDSDETTRAPAGEHVRLVAVDYDPATKRRITLATVDGLTNARGEFSARLPIGPCAGIGMVGPIRMNRPSNHPDYWDITYVPTAYVMALLDGKSATVSASAFQHVCQETYRAYRKPLDLAKPRKHRP</sequence>
<evidence type="ECO:0000313" key="2">
    <source>
        <dbReference type="Proteomes" id="UP000182987"/>
    </source>
</evidence>
<keyword evidence="2" id="KW-1185">Reference proteome</keyword>
<dbReference type="AlphaFoldDB" id="A0A0G9H2B0"/>
<dbReference type="RefSeq" id="WP_052767382.1">
    <property type="nucleotide sequence ID" value="NZ_JPLB01000079.1"/>
</dbReference>
<evidence type="ECO:0000313" key="1">
    <source>
        <dbReference type="EMBL" id="APG02945.1"/>
    </source>
</evidence>
<dbReference type="Gene3D" id="2.60.120.380">
    <property type="match status" value="1"/>
</dbReference>
<reference evidence="2" key="1">
    <citation type="submission" date="2016-09" db="EMBL/GenBank/DDBJ databases">
        <authorList>
            <person name="Lysoe E."/>
        </authorList>
    </citation>
    <scope>NUCLEOTIDE SEQUENCE [LARGE SCALE GENOMIC DNA]</scope>
    <source>
        <strain evidence="2">LJ96T</strain>
    </source>
</reference>
<accession>A0A0G9H2B0</accession>
<dbReference type="KEGG" id="lrz:BJI69_02820"/>
<gene>
    <name evidence="1" type="ORF">BJI69_02820</name>
</gene>
<dbReference type="Proteomes" id="UP000182987">
    <property type="component" value="Chromosome"/>
</dbReference>
<name>A0A0G9H2B0_9GAMM</name>
<organism evidence="1 2">
    <name type="scientific">Luteibacter rhizovicinus DSM 16549</name>
    <dbReference type="NCBI Taxonomy" id="1440763"/>
    <lineage>
        <taxon>Bacteria</taxon>
        <taxon>Pseudomonadati</taxon>
        <taxon>Pseudomonadota</taxon>
        <taxon>Gammaproteobacteria</taxon>
        <taxon>Lysobacterales</taxon>
        <taxon>Rhodanobacteraceae</taxon>
        <taxon>Luteibacter</taxon>
    </lineage>
</organism>
<dbReference type="STRING" id="1440763.BJI69_02820"/>